<protein>
    <submittedName>
        <fullName evidence="2">Uncharacterized protein</fullName>
    </submittedName>
</protein>
<evidence type="ECO:0000313" key="3">
    <source>
        <dbReference type="Proteomes" id="UP001145021"/>
    </source>
</evidence>
<reference evidence="2" key="1">
    <citation type="submission" date="2022-07" db="EMBL/GenBank/DDBJ databases">
        <title>Phylogenomic reconstructions and comparative analyses of Kickxellomycotina fungi.</title>
        <authorList>
            <person name="Reynolds N.K."/>
            <person name="Stajich J.E."/>
            <person name="Barry K."/>
            <person name="Grigoriev I.V."/>
            <person name="Crous P."/>
            <person name="Smith M.E."/>
        </authorList>
    </citation>
    <scope>NUCLEOTIDE SEQUENCE</scope>
    <source>
        <strain evidence="2">NBRC 105413</strain>
    </source>
</reference>
<name>A0A9W8CMJ1_9FUNG</name>
<evidence type="ECO:0000313" key="2">
    <source>
        <dbReference type="EMBL" id="KAJ1647850.1"/>
    </source>
</evidence>
<comment type="caution">
    <text evidence="2">The sequence shown here is derived from an EMBL/GenBank/DDBJ whole genome shotgun (WGS) entry which is preliminary data.</text>
</comment>
<accession>A0A9W8CMJ1</accession>
<dbReference type="EMBL" id="JANBOH010000018">
    <property type="protein sequence ID" value="KAJ1647850.1"/>
    <property type="molecule type" value="Genomic_DNA"/>
</dbReference>
<keyword evidence="1" id="KW-0732">Signal</keyword>
<gene>
    <name evidence="2" type="ORF">LPJ64_000815</name>
</gene>
<keyword evidence="3" id="KW-1185">Reference proteome</keyword>
<dbReference type="AlphaFoldDB" id="A0A9W8CMJ1"/>
<evidence type="ECO:0000256" key="1">
    <source>
        <dbReference type="SAM" id="SignalP"/>
    </source>
</evidence>
<proteinExistence type="predicted"/>
<dbReference type="Proteomes" id="UP001145021">
    <property type="component" value="Unassembled WGS sequence"/>
</dbReference>
<feature type="signal peptide" evidence="1">
    <location>
        <begin position="1"/>
        <end position="19"/>
    </location>
</feature>
<feature type="chain" id="PRO_5040812049" evidence="1">
    <location>
        <begin position="20"/>
        <end position="171"/>
    </location>
</feature>
<organism evidence="2 3">
    <name type="scientific">Coemansia asiatica</name>
    <dbReference type="NCBI Taxonomy" id="1052880"/>
    <lineage>
        <taxon>Eukaryota</taxon>
        <taxon>Fungi</taxon>
        <taxon>Fungi incertae sedis</taxon>
        <taxon>Zoopagomycota</taxon>
        <taxon>Kickxellomycotina</taxon>
        <taxon>Kickxellomycetes</taxon>
        <taxon>Kickxellales</taxon>
        <taxon>Kickxellaceae</taxon>
        <taxon>Coemansia</taxon>
    </lineage>
</organism>
<sequence length="171" mass="18586">MRLASLLLVPAAMYTMVIAMNLMNKDVPNTDIAQVPPSLSALAENNSEKINLNRRITSVRPGDLVRVSFNIPSDKTDTPDFSEIIAAVYSTKDGSLVKVLNQAPALQINGLKDAEFRGGQDIALYLPVNGLPNLKEFVIYKLALIAPERDSSGSWSKYSADTMLIAYDGAN</sequence>